<dbReference type="SUPFAM" id="SSF51690">
    <property type="entry name" value="Nicotinate/Quinolinate PRTase C-terminal domain-like"/>
    <property type="match status" value="1"/>
</dbReference>
<keyword evidence="5" id="KW-0662">Pyridine nucleotide biosynthesis</keyword>
<evidence type="ECO:0000256" key="4">
    <source>
        <dbReference type="ARBA" id="ARBA00022598"/>
    </source>
</evidence>
<protein>
    <recommendedName>
        <fullName evidence="2">nicotinate phosphoribosyltransferase</fullName>
        <ecNumber evidence="2">6.3.4.21</ecNumber>
    </recommendedName>
</protein>
<comment type="catalytic activity">
    <reaction evidence="7">
        <text>5-phospho-alpha-D-ribose 1-diphosphate + nicotinate + ATP + H2O = nicotinate beta-D-ribonucleotide + ADP + phosphate + diphosphate</text>
        <dbReference type="Rhea" id="RHEA:36163"/>
        <dbReference type="ChEBI" id="CHEBI:15377"/>
        <dbReference type="ChEBI" id="CHEBI:30616"/>
        <dbReference type="ChEBI" id="CHEBI:32544"/>
        <dbReference type="ChEBI" id="CHEBI:33019"/>
        <dbReference type="ChEBI" id="CHEBI:43474"/>
        <dbReference type="ChEBI" id="CHEBI:57502"/>
        <dbReference type="ChEBI" id="CHEBI:58017"/>
        <dbReference type="ChEBI" id="CHEBI:456216"/>
        <dbReference type="EC" id="6.3.4.21"/>
    </reaction>
</comment>
<comment type="catalytic activity">
    <reaction evidence="6">
        <text>nicotinate beta-D-ribonucleotide + CO2 + diphosphate = quinolinate + 5-phospho-alpha-D-ribose 1-diphosphate + 2 H(+)</text>
        <dbReference type="Rhea" id="RHEA:12733"/>
        <dbReference type="ChEBI" id="CHEBI:15378"/>
        <dbReference type="ChEBI" id="CHEBI:16526"/>
        <dbReference type="ChEBI" id="CHEBI:29959"/>
        <dbReference type="ChEBI" id="CHEBI:33019"/>
        <dbReference type="ChEBI" id="CHEBI:57502"/>
        <dbReference type="ChEBI" id="CHEBI:58017"/>
        <dbReference type="EC" id="2.4.2.19"/>
    </reaction>
</comment>
<dbReference type="InterPro" id="IPR013785">
    <property type="entry name" value="Aldolase_TIM"/>
</dbReference>
<evidence type="ECO:0000256" key="1">
    <source>
        <dbReference type="ARBA" id="ARBA00004952"/>
    </source>
</evidence>
<sequence>MRQRLSPDHFNLPVEQIKSGYFSDSYFLRTQEILIKDNHRPRVVMQVFQRQQAIVCGIDEAIAIIKKCAHDPDNLLIHALYDGDPIAPWETVMTIEGDLANFSHLETVYLGSLSRQSKIATNVQRVVQAANGKPVLFFPSRFDHYAVQESDGYAAHIGGVFGVSTPANGSLWGADALGTIPHALISAYGGDTVRATKAFDTHTDPKIGRVALVDFSNDCVATALAVAREMGDTLGGVRLDTADTLVDASVLPYMGTFKPTGVCAQLVINVRQALDREGFSHVKIMVSGGFNTERIKQFEAANVPVDVYAVGSSLFNDNINFTADVVMVDGQPCGKVGRSYRPNPRLALVK</sequence>
<dbReference type="InterPro" id="IPR007229">
    <property type="entry name" value="Nic_PRibTrfase-Fam"/>
</dbReference>
<dbReference type="EC" id="6.3.4.21" evidence="2"/>
<dbReference type="InterPro" id="IPR053190">
    <property type="entry name" value="NAPRTase-like"/>
</dbReference>
<keyword evidence="9" id="KW-0328">Glycosyltransferase</keyword>
<dbReference type="PANTHER" id="PTHR43202">
    <property type="entry name" value="NICOTINATE-NUCLEOTIDE PYROPHOSPHORYLASE"/>
    <property type="match status" value="1"/>
</dbReference>
<keyword evidence="3" id="KW-0597">Phosphoprotein</keyword>
<dbReference type="Proteomes" id="UP000049855">
    <property type="component" value="Unassembled WGS sequence"/>
</dbReference>
<evidence type="ECO:0000256" key="7">
    <source>
        <dbReference type="ARBA" id="ARBA00048668"/>
    </source>
</evidence>
<dbReference type="GO" id="GO:0009435">
    <property type="term" value="P:NAD+ biosynthetic process"/>
    <property type="evidence" value="ECO:0007669"/>
    <property type="project" value="UniProtKB-UniPathway"/>
</dbReference>
<dbReference type="Gene3D" id="3.90.1170.20">
    <property type="entry name" value="Quinolinate phosphoribosyl transferase, N-terminal domain"/>
    <property type="match status" value="1"/>
</dbReference>
<dbReference type="InterPro" id="IPR022412">
    <property type="entry name" value="Quinolinate_PRibosylTrfase_N"/>
</dbReference>
<keyword evidence="9" id="KW-0808">Transferase</keyword>
<dbReference type="InterPro" id="IPR037128">
    <property type="entry name" value="Quinolinate_PRibosylTase_N_sf"/>
</dbReference>
<dbReference type="Gene3D" id="3.20.20.70">
    <property type="entry name" value="Aldolase class I"/>
    <property type="match status" value="1"/>
</dbReference>
<dbReference type="PIRSF" id="PIRSF000484">
    <property type="entry name" value="NAPRT"/>
    <property type="match status" value="1"/>
</dbReference>
<evidence type="ECO:0000256" key="5">
    <source>
        <dbReference type="ARBA" id="ARBA00022642"/>
    </source>
</evidence>
<dbReference type="GO" id="GO:0004516">
    <property type="term" value="F:nicotinate phosphoribosyltransferase activity"/>
    <property type="evidence" value="ECO:0007669"/>
    <property type="project" value="UniProtKB-EC"/>
</dbReference>
<evidence type="ECO:0000313" key="9">
    <source>
        <dbReference type="EMBL" id="CQR71464.1"/>
    </source>
</evidence>
<evidence type="ECO:0000259" key="8">
    <source>
        <dbReference type="Pfam" id="PF02749"/>
    </source>
</evidence>
<evidence type="ECO:0000256" key="3">
    <source>
        <dbReference type="ARBA" id="ARBA00022553"/>
    </source>
</evidence>
<reference evidence="10" key="1">
    <citation type="submission" date="2015-03" db="EMBL/GenBank/DDBJ databases">
        <authorList>
            <person name="Nijsse Bart"/>
        </authorList>
    </citation>
    <scope>NUCLEOTIDE SEQUENCE [LARGE SCALE GENOMIC DNA]</scope>
</reference>
<evidence type="ECO:0000256" key="6">
    <source>
        <dbReference type="ARBA" id="ARBA00047445"/>
    </source>
</evidence>
<gene>
    <name evidence="9" type="ORF">SpAn4DRAFT_3969</name>
</gene>
<dbReference type="Pfam" id="PF02749">
    <property type="entry name" value="QRPTase_N"/>
    <property type="match status" value="1"/>
</dbReference>
<proteinExistence type="predicted"/>
<comment type="pathway">
    <text evidence="1">Cofactor biosynthesis; NAD(+) biosynthesis; nicotinate D-ribonucleotide from nicotinate: step 1/1.</text>
</comment>
<name>A0A0U1KXR6_9FIRM</name>
<dbReference type="RefSeq" id="WP_021167560.1">
    <property type="nucleotide sequence ID" value="NZ_CTRP01000004.1"/>
</dbReference>
<accession>A0A0U1KXR6</accession>
<evidence type="ECO:0000256" key="2">
    <source>
        <dbReference type="ARBA" id="ARBA00013236"/>
    </source>
</evidence>
<keyword evidence="10" id="KW-1185">Reference proteome</keyword>
<dbReference type="PANTHER" id="PTHR43202:SF1">
    <property type="entry name" value="NICOTINATE PHOSPHORIBOSYLTRANSFERASE"/>
    <property type="match status" value="1"/>
</dbReference>
<dbReference type="AlphaFoldDB" id="A0A0U1KXR6"/>
<dbReference type="NCBIfam" id="NF005529">
    <property type="entry name" value="PRK07188.1"/>
    <property type="match status" value="1"/>
</dbReference>
<dbReference type="InterPro" id="IPR036068">
    <property type="entry name" value="Nicotinate_pribotase-like_C"/>
</dbReference>
<dbReference type="GO" id="GO:0004514">
    <property type="term" value="F:nicotinate-nucleotide diphosphorylase (carboxylating) activity"/>
    <property type="evidence" value="ECO:0007669"/>
    <property type="project" value="UniProtKB-EC"/>
</dbReference>
<organism evidence="9 10">
    <name type="scientific">Sporomusa ovata</name>
    <dbReference type="NCBI Taxonomy" id="2378"/>
    <lineage>
        <taxon>Bacteria</taxon>
        <taxon>Bacillati</taxon>
        <taxon>Bacillota</taxon>
        <taxon>Negativicutes</taxon>
        <taxon>Selenomonadales</taxon>
        <taxon>Sporomusaceae</taxon>
        <taxon>Sporomusa</taxon>
    </lineage>
</organism>
<dbReference type="SUPFAM" id="SSF54675">
    <property type="entry name" value="Nicotinate/Quinolinate PRTase N-terminal domain-like"/>
    <property type="match status" value="1"/>
</dbReference>
<dbReference type="NCBIfam" id="NF006415">
    <property type="entry name" value="PRK08662.1"/>
    <property type="match status" value="1"/>
</dbReference>
<keyword evidence="4 9" id="KW-0436">Ligase</keyword>
<dbReference type="EMBL" id="CTRP01000004">
    <property type="protein sequence ID" value="CQR71464.1"/>
    <property type="molecule type" value="Genomic_DNA"/>
</dbReference>
<feature type="domain" description="Quinolinate phosphoribosyl transferase N-terminal" evidence="8">
    <location>
        <begin position="24"/>
        <end position="117"/>
    </location>
</feature>
<evidence type="ECO:0000313" key="10">
    <source>
        <dbReference type="Proteomes" id="UP000049855"/>
    </source>
</evidence>
<dbReference type="UniPathway" id="UPA00253">
    <property type="reaction ID" value="UER00457"/>
</dbReference>